<comment type="caution">
    <text evidence="4">The sequence shown here is derived from an EMBL/GenBank/DDBJ whole genome shotgun (WGS) entry which is preliminary data.</text>
</comment>
<dbReference type="SUPFAM" id="SSF54928">
    <property type="entry name" value="RNA-binding domain, RBD"/>
    <property type="match status" value="1"/>
</dbReference>
<dbReference type="RefSeq" id="XP_029238238.1">
    <property type="nucleotide sequence ID" value="XM_029381778.1"/>
</dbReference>
<dbReference type="Gene3D" id="3.30.70.330">
    <property type="match status" value="1"/>
</dbReference>
<evidence type="ECO:0000256" key="1">
    <source>
        <dbReference type="PROSITE-ProRule" id="PRU00176"/>
    </source>
</evidence>
<name>A0A422NGV0_TRYRA</name>
<evidence type="ECO:0000259" key="3">
    <source>
        <dbReference type="PROSITE" id="PS50102"/>
    </source>
</evidence>
<feature type="compositionally biased region" description="Basic residues" evidence="2">
    <location>
        <begin position="656"/>
        <end position="666"/>
    </location>
</feature>
<dbReference type="InterPro" id="IPR012677">
    <property type="entry name" value="Nucleotide-bd_a/b_plait_sf"/>
</dbReference>
<keyword evidence="1" id="KW-0694">RNA-binding</keyword>
<dbReference type="InterPro" id="IPR000504">
    <property type="entry name" value="RRM_dom"/>
</dbReference>
<evidence type="ECO:0000313" key="5">
    <source>
        <dbReference type="Proteomes" id="UP000283634"/>
    </source>
</evidence>
<dbReference type="VEuPathDB" id="TriTrypDB:TRSC58_06620"/>
<evidence type="ECO:0000256" key="2">
    <source>
        <dbReference type="SAM" id="MobiDB-lite"/>
    </source>
</evidence>
<feature type="region of interest" description="Disordered" evidence="2">
    <location>
        <begin position="641"/>
        <end position="683"/>
    </location>
</feature>
<dbReference type="OrthoDB" id="252181at2759"/>
<organism evidence="4 5">
    <name type="scientific">Trypanosoma rangeli</name>
    <dbReference type="NCBI Taxonomy" id="5698"/>
    <lineage>
        <taxon>Eukaryota</taxon>
        <taxon>Discoba</taxon>
        <taxon>Euglenozoa</taxon>
        <taxon>Kinetoplastea</taxon>
        <taxon>Metakinetoplastina</taxon>
        <taxon>Trypanosomatida</taxon>
        <taxon>Trypanosomatidae</taxon>
        <taxon>Trypanosoma</taxon>
        <taxon>Herpetosoma</taxon>
    </lineage>
</organism>
<feature type="domain" description="RRM" evidence="3">
    <location>
        <begin position="521"/>
        <end position="602"/>
    </location>
</feature>
<dbReference type="GO" id="GO:0003723">
    <property type="term" value="F:RNA binding"/>
    <property type="evidence" value="ECO:0007669"/>
    <property type="project" value="UniProtKB-UniRule"/>
</dbReference>
<dbReference type="EMBL" id="MKGL01000156">
    <property type="protein sequence ID" value="RNF04674.1"/>
    <property type="molecule type" value="Genomic_DNA"/>
</dbReference>
<accession>A0A422NGV0</accession>
<dbReference type="InterPro" id="IPR035979">
    <property type="entry name" value="RBD_domain_sf"/>
</dbReference>
<dbReference type="PROSITE" id="PS50102">
    <property type="entry name" value="RRM"/>
    <property type="match status" value="1"/>
</dbReference>
<keyword evidence="5" id="KW-1185">Reference proteome</keyword>
<dbReference type="GeneID" id="40328803"/>
<protein>
    <recommendedName>
        <fullName evidence="3">RRM domain-containing protein</fullName>
    </recommendedName>
</protein>
<evidence type="ECO:0000313" key="4">
    <source>
        <dbReference type="EMBL" id="RNF04674.1"/>
    </source>
</evidence>
<proteinExistence type="predicted"/>
<reference evidence="4 5" key="1">
    <citation type="journal article" date="2018" name="BMC Genomics">
        <title>Genomic comparison of Trypanosoma conorhini and Trypanosoma rangeli to Trypanosoma cruzi strains of high and low virulence.</title>
        <authorList>
            <person name="Bradwell K.R."/>
            <person name="Koparde V.N."/>
            <person name="Matveyev A.V."/>
            <person name="Serrano M.G."/>
            <person name="Alves J.M."/>
            <person name="Parikh H."/>
            <person name="Huang B."/>
            <person name="Lee V."/>
            <person name="Espinosa-Alvarez O."/>
            <person name="Ortiz P.A."/>
            <person name="Costa-Martins A.G."/>
            <person name="Teixeira M.M."/>
            <person name="Buck G.A."/>
        </authorList>
    </citation>
    <scope>NUCLEOTIDE SEQUENCE [LARGE SCALE GENOMIC DNA]</scope>
    <source>
        <strain evidence="4 5">AM80</strain>
    </source>
</reference>
<dbReference type="AlphaFoldDB" id="A0A422NGV0"/>
<dbReference type="CDD" id="cd00590">
    <property type="entry name" value="RRM_SF"/>
    <property type="match status" value="1"/>
</dbReference>
<dbReference type="Proteomes" id="UP000283634">
    <property type="component" value="Unassembled WGS sequence"/>
</dbReference>
<dbReference type="SMART" id="SM00360">
    <property type="entry name" value="RRM"/>
    <property type="match status" value="1"/>
</dbReference>
<sequence>MPNATGHTVQLNPYAQDWAPEAFKAAALLPNRNSTAFPWFLDASACVGPNDTILGPGPVADAAPCAAADATENVVPSWFQRAWMEATQIYYYYYNYYNYLYQYSCCEADRERHRFCVAPPTVAAFREAQFPREGSTDSDVPAAGTDACTQTFPCNEVAPMHESKEHESFLPPFPHSHLLLGENIGDDKRIEACHRGTSTLPSCLLCGKDNHLYTACRLFDDKTVCFINTADFTVYAMRHDHWIERATLHDVHAFIRLAMGLVSQVLLQVGSQQLTLKDYPSGTRCCDLLILPGAVVGVSGFRPSLGPNTTPSPMANGLVTNQRQHAPLEDASDEEAAVMGDEALDVSTIGRTSELSVSLPLLEHHEGIRDDAATKNLTEGTICISEHEHTPVSNGSGTALPSPVSTRTDKVDLEVAHVSVVTQVDLTATPTVPDPVITKPLSLPPSPRDFSGVPEEHLDWEAVVRRDDHGNEQPVANTTAELTATEQAVDITVEHETPHVFPDTPETVAKPFDTDASRLRRTFHVRFLPVQMSFREIRTLLWSCGEVAKVRLVKPRATANPGRMFYVCFVEYATDKGAAKVKELHGHHVAGTFRLTVECSRNPILGGYVTDRDEHTGKPCTFGLSEGERLAVERRYVDVRGGDTGEVSDGGATKSSHQRGGQRRHSRECSKAPVTTTATAKEERYSMALRGRNDKIGPYALEIVAKDGRWRRVRLGAGRNRGDAVTGGGSGEASAALTSFAAVRARAAAAGLPPAVGRDVGGSCEQVLRERLCAATSCYVQCTTPRNFFEVLSVLEEGKWCSVTIMFRLFLARCEVALFFHHVLPRAFENAAMAATRVVHLSDTLTRLLTDVVANGGRVAPLWSSFFMPIPPSQQSLQVSRDNDQQSEELLESKKDVRHYPCFGKVLQFVELLLHITLLFDDFQCNCQREHGGRGTDGGALPTAHSAGASNGDDDIAQKLLACVRRLLVRLHTELASEGGGHLSPEAHVWHDKVSSMLHLLPPGPGWSSGSLLDALLPGRTQVAIAVLASQTELNLF</sequence>
<gene>
    <name evidence="4" type="ORF">TraAM80_04870</name>
</gene>
<dbReference type="OMA" id="GKPCTFG"/>